<organism evidence="2 3">
    <name type="scientific">Strongyloides papillosus</name>
    <name type="common">Intestinal threadworm</name>
    <dbReference type="NCBI Taxonomy" id="174720"/>
    <lineage>
        <taxon>Eukaryota</taxon>
        <taxon>Metazoa</taxon>
        <taxon>Ecdysozoa</taxon>
        <taxon>Nematoda</taxon>
        <taxon>Chromadorea</taxon>
        <taxon>Rhabditida</taxon>
        <taxon>Tylenchina</taxon>
        <taxon>Panagrolaimomorpha</taxon>
        <taxon>Strongyloidoidea</taxon>
        <taxon>Strongyloididae</taxon>
        <taxon>Strongyloides</taxon>
    </lineage>
</organism>
<feature type="region of interest" description="Disordered" evidence="1">
    <location>
        <begin position="205"/>
        <end position="234"/>
    </location>
</feature>
<evidence type="ECO:0000313" key="3">
    <source>
        <dbReference type="WBParaSite" id="SPAL_0001675000.1"/>
    </source>
</evidence>
<accession>A0A0N5CFW9</accession>
<name>A0A0N5CFW9_STREA</name>
<dbReference type="AlphaFoldDB" id="A0A0N5CFW9"/>
<feature type="compositionally biased region" description="Polar residues" evidence="1">
    <location>
        <begin position="205"/>
        <end position="227"/>
    </location>
</feature>
<keyword evidence="2" id="KW-1185">Reference proteome</keyword>
<reference evidence="3" key="1">
    <citation type="submission" date="2017-02" db="UniProtKB">
        <authorList>
            <consortium name="WormBaseParasite"/>
        </authorList>
    </citation>
    <scope>IDENTIFICATION</scope>
</reference>
<evidence type="ECO:0000256" key="1">
    <source>
        <dbReference type="SAM" id="MobiDB-lite"/>
    </source>
</evidence>
<evidence type="ECO:0000313" key="2">
    <source>
        <dbReference type="Proteomes" id="UP000046392"/>
    </source>
</evidence>
<protein>
    <submittedName>
        <fullName evidence="3">HTH OST-type domain-containing protein</fullName>
    </submittedName>
</protein>
<dbReference type="WBParaSite" id="SPAL_0001675000.1">
    <property type="protein sequence ID" value="SPAL_0001675000.1"/>
    <property type="gene ID" value="SPAL_0001675000"/>
</dbReference>
<sequence>MSVEEAQKIFRYLKSSAIGSKTSLRDLKKNYSDTYGPLSDDFNKLGLSSNDDELIAFLKSNGSVEITKEGRNYYVSFEVFDGEKALKEMIDGNVYKKGKKGFKDRNSEAKSWGNNNYFDDMDNYEASVGPEITALYKSRTLNYYQKLKQKSTAQSPNFHNQQEPKTKFGETYRDEFYDFEKDFNVIDKYYDSLAENGSDIINDNNESKDNISIPSDNNKIPNDNSNIPKDKIDISNPSSNLLNNMKETESNSNKNNHLDSPFNFFPQVNLGSFGEKSLSKTVEYYNKTPKLRKDFRQMISNSLSVINVMERTLEYWEKRIDEKVNVEM</sequence>
<dbReference type="Proteomes" id="UP000046392">
    <property type="component" value="Unplaced"/>
</dbReference>
<proteinExistence type="predicted"/>